<gene>
    <name evidence="2" type="ORF">TetV_633</name>
</gene>
<evidence type="ECO:0000256" key="1">
    <source>
        <dbReference type="SAM" id="Phobius"/>
    </source>
</evidence>
<evidence type="ECO:0000313" key="2">
    <source>
        <dbReference type="EMBL" id="AUF82715.1"/>
    </source>
</evidence>
<reference evidence="2" key="1">
    <citation type="journal article" date="2018" name="Virology">
        <title>A giant virus infecting green algae encodes key fermentation genes.</title>
        <authorList>
            <person name="Schvarcz C.R."/>
            <person name="Steward G.F."/>
        </authorList>
    </citation>
    <scope>NUCLEOTIDE SEQUENCE [LARGE SCALE GENOMIC DNA]</scope>
</reference>
<sequence length="60" mass="6872">MIWCKYYRSIEFVAFIFPGMLSYLSPSLATLVLLLYFLAHCLGKPSEYKSAKIKCLENCG</sequence>
<dbReference type="EMBL" id="KY322437">
    <property type="protein sequence ID" value="AUF82715.1"/>
    <property type="molecule type" value="Genomic_DNA"/>
</dbReference>
<name>A0A2P0VP76_9VIRU</name>
<organism evidence="2">
    <name type="scientific">Tetraselmis virus 1</name>
    <dbReference type="NCBI Taxonomy" id="2060617"/>
    <lineage>
        <taxon>Viruses</taxon>
        <taxon>Varidnaviria</taxon>
        <taxon>Bamfordvirae</taxon>
        <taxon>Nucleocytoviricota</taxon>
        <taxon>Megaviricetes</taxon>
        <taxon>Imitervirales</taxon>
        <taxon>Allomimiviridae</taxon>
        <taxon>Oceanusvirus</taxon>
        <taxon>Oceanusvirus kaneohense</taxon>
    </lineage>
</organism>
<accession>A0A2P0VP76</accession>
<keyword evidence="1" id="KW-0472">Membrane</keyword>
<evidence type="ECO:0000313" key="3">
    <source>
        <dbReference type="Proteomes" id="UP000244773"/>
    </source>
</evidence>
<keyword evidence="1" id="KW-1133">Transmembrane helix</keyword>
<keyword evidence="3" id="KW-1185">Reference proteome</keyword>
<protein>
    <submittedName>
        <fullName evidence="2">Uncharacterized protein</fullName>
    </submittedName>
</protein>
<feature type="transmembrane region" description="Helical" evidence="1">
    <location>
        <begin position="12"/>
        <end position="39"/>
    </location>
</feature>
<keyword evidence="1" id="KW-0812">Transmembrane</keyword>
<proteinExistence type="predicted"/>
<dbReference type="Proteomes" id="UP000244773">
    <property type="component" value="Segment"/>
</dbReference>